<dbReference type="Gene3D" id="3.40.1550.20">
    <property type="entry name" value="Transcriptional regulator MraZ domain"/>
    <property type="match status" value="1"/>
</dbReference>
<dbReference type="Proteomes" id="UP000366051">
    <property type="component" value="Chromosome"/>
</dbReference>
<comment type="similarity">
    <text evidence="7">Belongs to the MraZ family.</text>
</comment>
<name>A0A5Q2MY84_9FIRM</name>
<evidence type="ECO:0000256" key="5">
    <source>
        <dbReference type="ARBA" id="ARBA00023125"/>
    </source>
</evidence>
<dbReference type="CDD" id="cd16321">
    <property type="entry name" value="MraZ_C"/>
    <property type="match status" value="1"/>
</dbReference>
<evidence type="ECO:0000256" key="6">
    <source>
        <dbReference type="ARBA" id="ARBA00023163"/>
    </source>
</evidence>
<sequence length="143" mass="16866">MFMGEFQHSIDGKGRLFMPARFREALGEKFVSTKGLDGCIFVYPPEEWRRLEEKIKKLPFTRADARSFQRFFFSGAAECELDKQGRFLLPQHLRQYGSLEKDVTIIGVGTRIEIWNQESWQRYNDESNLDFEEVAEKLVDFEL</sequence>
<comment type="subcellular location">
    <subcellularLocation>
        <location evidence="7">Cytoplasm</location>
        <location evidence="7">Nucleoid</location>
    </subcellularLocation>
</comment>
<evidence type="ECO:0000256" key="2">
    <source>
        <dbReference type="ARBA" id="ARBA00022490"/>
    </source>
</evidence>
<dbReference type="EMBL" id="CP045875">
    <property type="protein sequence ID" value="QGG47844.1"/>
    <property type="molecule type" value="Genomic_DNA"/>
</dbReference>
<dbReference type="InterPro" id="IPR007159">
    <property type="entry name" value="SpoVT-AbrB_dom"/>
</dbReference>
<keyword evidence="2 7" id="KW-0963">Cytoplasm</keyword>
<evidence type="ECO:0000259" key="8">
    <source>
        <dbReference type="PROSITE" id="PS51740"/>
    </source>
</evidence>
<evidence type="ECO:0000313" key="10">
    <source>
        <dbReference type="Proteomes" id="UP000366051"/>
    </source>
</evidence>
<dbReference type="InterPro" id="IPR020603">
    <property type="entry name" value="MraZ_dom"/>
</dbReference>
<accession>A0A5Q2MY84</accession>
<organism evidence="9 10">
    <name type="scientific">Heliorestis convoluta</name>
    <dbReference type="NCBI Taxonomy" id="356322"/>
    <lineage>
        <taxon>Bacteria</taxon>
        <taxon>Bacillati</taxon>
        <taxon>Bacillota</taxon>
        <taxon>Clostridia</taxon>
        <taxon>Eubacteriales</taxon>
        <taxon>Heliobacteriaceae</taxon>
        <taxon>Heliorestis</taxon>
    </lineage>
</organism>
<dbReference type="FunFam" id="3.40.1550.20:FF:000002">
    <property type="entry name" value="Transcriptional regulator MraZ"/>
    <property type="match status" value="1"/>
</dbReference>
<dbReference type="Pfam" id="PF02381">
    <property type="entry name" value="MraZ"/>
    <property type="match status" value="2"/>
</dbReference>
<dbReference type="OrthoDB" id="9807753at2"/>
<dbReference type="InterPro" id="IPR038619">
    <property type="entry name" value="MraZ_sf"/>
</dbReference>
<dbReference type="GO" id="GO:2000143">
    <property type="term" value="P:negative regulation of DNA-templated transcription initiation"/>
    <property type="evidence" value="ECO:0007669"/>
    <property type="project" value="TreeGrafter"/>
</dbReference>
<dbReference type="PANTHER" id="PTHR34701">
    <property type="entry name" value="TRANSCRIPTIONAL REGULATOR MRAZ"/>
    <property type="match status" value="1"/>
</dbReference>
<keyword evidence="3" id="KW-0677">Repeat</keyword>
<keyword evidence="10" id="KW-1185">Reference proteome</keyword>
<comment type="subunit">
    <text evidence="7">Forms oligomers.</text>
</comment>
<keyword evidence="5 7" id="KW-0238">DNA-binding</keyword>
<dbReference type="GO" id="GO:0000976">
    <property type="term" value="F:transcription cis-regulatory region binding"/>
    <property type="evidence" value="ECO:0007669"/>
    <property type="project" value="TreeGrafter"/>
</dbReference>
<dbReference type="SUPFAM" id="SSF89447">
    <property type="entry name" value="AbrB/MazE/MraZ-like"/>
    <property type="match status" value="1"/>
</dbReference>
<reference evidence="10" key="1">
    <citation type="submission" date="2019-11" db="EMBL/GenBank/DDBJ databases">
        <title>Genome sequence of Heliorestis convoluta strain HH, an alkaliphilic and minimalistic phototrophic bacterium from a soda lake in Egypt.</title>
        <authorList>
            <person name="Dewey E.D."/>
            <person name="Stokes L.M."/>
            <person name="Burchell B.M."/>
            <person name="Shaffer K.N."/>
            <person name="Huntington A.M."/>
            <person name="Baker J.M."/>
            <person name="Nadendla S."/>
            <person name="Giglio M.G."/>
            <person name="Touchman J.W."/>
            <person name="Blankenship R.E."/>
            <person name="Madigan M.T."/>
            <person name="Sattley W.M."/>
        </authorList>
    </citation>
    <scope>NUCLEOTIDE SEQUENCE [LARGE SCALE GENOMIC DNA]</scope>
    <source>
        <strain evidence="10">HH</strain>
    </source>
</reference>
<dbReference type="InterPro" id="IPR037914">
    <property type="entry name" value="SpoVT-AbrB_sf"/>
</dbReference>
<dbReference type="GO" id="GO:0005737">
    <property type="term" value="C:cytoplasm"/>
    <property type="evidence" value="ECO:0007669"/>
    <property type="project" value="UniProtKB-UniRule"/>
</dbReference>
<dbReference type="CDD" id="cd16320">
    <property type="entry name" value="MraZ_N"/>
    <property type="match status" value="1"/>
</dbReference>
<evidence type="ECO:0000256" key="7">
    <source>
        <dbReference type="HAMAP-Rule" id="MF_01008"/>
    </source>
</evidence>
<dbReference type="GO" id="GO:0003700">
    <property type="term" value="F:DNA-binding transcription factor activity"/>
    <property type="evidence" value="ECO:0007669"/>
    <property type="project" value="UniProtKB-UniRule"/>
</dbReference>
<feature type="domain" description="SpoVT-AbrB" evidence="8">
    <location>
        <begin position="5"/>
        <end position="47"/>
    </location>
</feature>
<dbReference type="InterPro" id="IPR003444">
    <property type="entry name" value="MraZ"/>
</dbReference>
<gene>
    <name evidence="7 9" type="primary">mraZ</name>
    <name evidence="9" type="ORF">FTV88_1746</name>
</gene>
<dbReference type="HAMAP" id="MF_01008">
    <property type="entry name" value="MraZ"/>
    <property type="match status" value="1"/>
</dbReference>
<evidence type="ECO:0000256" key="3">
    <source>
        <dbReference type="ARBA" id="ARBA00022737"/>
    </source>
</evidence>
<evidence type="ECO:0000256" key="4">
    <source>
        <dbReference type="ARBA" id="ARBA00023015"/>
    </source>
</evidence>
<dbReference type="PANTHER" id="PTHR34701:SF1">
    <property type="entry name" value="TRANSCRIPTIONAL REGULATOR MRAZ"/>
    <property type="match status" value="1"/>
</dbReference>
<dbReference type="RefSeq" id="WP_153725143.1">
    <property type="nucleotide sequence ID" value="NZ_CP045875.1"/>
</dbReference>
<evidence type="ECO:0000313" key="9">
    <source>
        <dbReference type="EMBL" id="QGG47844.1"/>
    </source>
</evidence>
<dbReference type="AlphaFoldDB" id="A0A5Q2MY84"/>
<dbReference type="NCBIfam" id="TIGR00242">
    <property type="entry name" value="division/cell wall cluster transcriptional repressor MraZ"/>
    <property type="match status" value="1"/>
</dbReference>
<dbReference type="GO" id="GO:0009295">
    <property type="term" value="C:nucleoid"/>
    <property type="evidence" value="ECO:0007669"/>
    <property type="project" value="UniProtKB-SubCell"/>
</dbReference>
<protein>
    <recommendedName>
        <fullName evidence="1 7">Transcriptional regulator MraZ</fullName>
    </recommendedName>
</protein>
<feature type="domain" description="SpoVT-AbrB" evidence="8">
    <location>
        <begin position="76"/>
        <end position="119"/>
    </location>
</feature>
<dbReference type="InterPro" id="IPR035642">
    <property type="entry name" value="MraZ_N"/>
</dbReference>
<dbReference type="KEGG" id="hcv:FTV88_1746"/>
<dbReference type="PROSITE" id="PS51740">
    <property type="entry name" value="SPOVT_ABRB"/>
    <property type="match status" value="2"/>
</dbReference>
<dbReference type="InterPro" id="IPR035644">
    <property type="entry name" value="MraZ_C"/>
</dbReference>
<keyword evidence="6 7" id="KW-0804">Transcription</keyword>
<proteinExistence type="inferred from homology"/>
<evidence type="ECO:0000256" key="1">
    <source>
        <dbReference type="ARBA" id="ARBA00013860"/>
    </source>
</evidence>
<keyword evidence="4 7" id="KW-0805">Transcription regulation</keyword>